<comment type="subcellular location">
    <subcellularLocation>
        <location evidence="6">Cytoplasm</location>
    </subcellularLocation>
</comment>
<dbReference type="Proteomes" id="UP000215188">
    <property type="component" value="Unassembled WGS sequence"/>
</dbReference>
<gene>
    <name evidence="6" type="primary">secB</name>
    <name evidence="7" type="ORF">AOC33_01490</name>
</gene>
<organism evidence="7 8">
    <name type="scientific">Polynucleobacter cosmopolitanus</name>
    <dbReference type="NCBI Taxonomy" id="351345"/>
    <lineage>
        <taxon>Bacteria</taxon>
        <taxon>Pseudomonadati</taxon>
        <taxon>Pseudomonadota</taxon>
        <taxon>Betaproteobacteria</taxon>
        <taxon>Burkholderiales</taxon>
        <taxon>Burkholderiaceae</taxon>
        <taxon>Polynucleobacter</taxon>
    </lineage>
</organism>
<dbReference type="GO" id="GO:0006457">
    <property type="term" value="P:protein folding"/>
    <property type="evidence" value="ECO:0007669"/>
    <property type="project" value="UniProtKB-UniRule"/>
</dbReference>
<dbReference type="PANTHER" id="PTHR36918:SF1">
    <property type="entry name" value="PROTEIN-EXPORT PROTEIN SECB"/>
    <property type="match status" value="1"/>
</dbReference>
<keyword evidence="8" id="KW-1185">Reference proteome</keyword>
<dbReference type="NCBIfam" id="NF004392">
    <property type="entry name" value="PRK05751.1-3"/>
    <property type="match status" value="1"/>
</dbReference>
<comment type="function">
    <text evidence="6">One of the proteins required for the normal export of preproteins out of the cell cytoplasm. It is a molecular chaperone that binds to a subset of precursor proteins, maintaining them in a translocation-competent state. It also specifically binds to its receptor SecA.</text>
</comment>
<comment type="caution">
    <text evidence="7">The sequence shown here is derived from an EMBL/GenBank/DDBJ whole genome shotgun (WGS) entry which is preliminary data.</text>
</comment>
<dbReference type="GO" id="GO:0005737">
    <property type="term" value="C:cytoplasm"/>
    <property type="evidence" value="ECO:0007669"/>
    <property type="project" value="UniProtKB-SubCell"/>
</dbReference>
<comment type="subunit">
    <text evidence="6">Homotetramer, a dimer of dimers. One homotetramer interacts with 1 SecA dimer.</text>
</comment>
<dbReference type="GO" id="GO:0051262">
    <property type="term" value="P:protein tetramerization"/>
    <property type="evidence" value="ECO:0007669"/>
    <property type="project" value="InterPro"/>
</dbReference>
<dbReference type="NCBIfam" id="NF004394">
    <property type="entry name" value="PRK05751.1-5"/>
    <property type="match status" value="1"/>
</dbReference>
<evidence type="ECO:0000256" key="6">
    <source>
        <dbReference type="HAMAP-Rule" id="MF_00821"/>
    </source>
</evidence>
<dbReference type="GO" id="GO:0015031">
    <property type="term" value="P:protein transport"/>
    <property type="evidence" value="ECO:0007669"/>
    <property type="project" value="UniProtKB-UniRule"/>
</dbReference>
<dbReference type="PRINTS" id="PR01594">
    <property type="entry name" value="SECBCHAPRONE"/>
</dbReference>
<evidence type="ECO:0000313" key="7">
    <source>
        <dbReference type="EMBL" id="OXL15801.1"/>
    </source>
</evidence>
<sequence>MTEAVNSEMGTDPVFQIQRVYLKDISLEQPNAPEILLNQGEPKLEVQVDIQAKQLDDVNFHVTLIGSVTTKIEDKVLFLVEAQQSGIFEIRNMPDEQMNPLLAIACPTILFPYLRANIADMISRAGFQPVHLAEINFHALYEQRMAQGAQAEASNDSGIILPN</sequence>
<reference evidence="7 8" key="1">
    <citation type="submission" date="2017-06" db="EMBL/GenBank/DDBJ databases">
        <title>Reclassification of a Polynucleobacter cosmopolitanus strain isolated from tropical Lake Victoria as Polynucleobacter victoriensis comb. nov.</title>
        <authorList>
            <person name="Hahn M.W."/>
        </authorList>
    </citation>
    <scope>NUCLEOTIDE SEQUENCE [LARGE SCALE GENOMIC DNA]</scope>
    <source>
        <strain evidence="7 8">MWH-MoIso2</strain>
    </source>
</reference>
<dbReference type="InterPro" id="IPR003708">
    <property type="entry name" value="SecB"/>
</dbReference>
<keyword evidence="2 6" id="KW-0813">Transport</keyword>
<evidence type="ECO:0000256" key="2">
    <source>
        <dbReference type="ARBA" id="ARBA00022448"/>
    </source>
</evidence>
<comment type="similarity">
    <text evidence="1 6">Belongs to the SecB family.</text>
</comment>
<dbReference type="AlphaFoldDB" id="A0A229FUV2"/>
<evidence type="ECO:0000256" key="1">
    <source>
        <dbReference type="ARBA" id="ARBA00009990"/>
    </source>
</evidence>
<dbReference type="EMBL" id="NJGG01000001">
    <property type="protein sequence ID" value="OXL15801.1"/>
    <property type="molecule type" value="Genomic_DNA"/>
</dbReference>
<keyword evidence="4 6" id="KW-0811">Translocation</keyword>
<dbReference type="HAMAP" id="MF_00821">
    <property type="entry name" value="SecB"/>
    <property type="match status" value="1"/>
</dbReference>
<evidence type="ECO:0000256" key="3">
    <source>
        <dbReference type="ARBA" id="ARBA00022927"/>
    </source>
</evidence>
<evidence type="ECO:0000313" key="8">
    <source>
        <dbReference type="Proteomes" id="UP000215188"/>
    </source>
</evidence>
<keyword evidence="3 6" id="KW-0653">Protein transport</keyword>
<evidence type="ECO:0000256" key="5">
    <source>
        <dbReference type="ARBA" id="ARBA00023186"/>
    </source>
</evidence>
<name>A0A229FUV2_9BURK</name>
<accession>A0A229FUV2</accession>
<dbReference type="GO" id="GO:0051082">
    <property type="term" value="F:unfolded protein binding"/>
    <property type="evidence" value="ECO:0007669"/>
    <property type="project" value="InterPro"/>
</dbReference>
<keyword evidence="5 6" id="KW-0143">Chaperone</keyword>
<dbReference type="RefSeq" id="WP_089514838.1">
    <property type="nucleotide sequence ID" value="NZ_NJGG01000001.1"/>
</dbReference>
<dbReference type="Gene3D" id="3.10.420.10">
    <property type="entry name" value="SecB-like"/>
    <property type="match status" value="1"/>
</dbReference>
<keyword evidence="6" id="KW-0963">Cytoplasm</keyword>
<dbReference type="SUPFAM" id="SSF54611">
    <property type="entry name" value="SecB-like"/>
    <property type="match status" value="1"/>
</dbReference>
<dbReference type="PANTHER" id="PTHR36918">
    <property type="match status" value="1"/>
</dbReference>
<dbReference type="OrthoDB" id="9795145at2"/>
<proteinExistence type="inferred from homology"/>
<dbReference type="InterPro" id="IPR035958">
    <property type="entry name" value="SecB-like_sf"/>
</dbReference>
<protein>
    <recommendedName>
        <fullName evidence="6">Protein-export protein SecB</fullName>
    </recommendedName>
</protein>
<dbReference type="Pfam" id="PF02556">
    <property type="entry name" value="SecB"/>
    <property type="match status" value="1"/>
</dbReference>
<dbReference type="NCBIfam" id="TIGR00809">
    <property type="entry name" value="secB"/>
    <property type="match status" value="1"/>
</dbReference>
<evidence type="ECO:0000256" key="4">
    <source>
        <dbReference type="ARBA" id="ARBA00023010"/>
    </source>
</evidence>